<evidence type="ECO:0000313" key="7">
    <source>
        <dbReference type="Proteomes" id="UP000694890"/>
    </source>
</evidence>
<feature type="domain" description="AAA+ ATPase" evidence="6">
    <location>
        <begin position="1236"/>
        <end position="1361"/>
    </location>
</feature>
<organism evidence="7 8">
    <name type="scientific">Lates calcarifer</name>
    <name type="common">Barramundi</name>
    <name type="synonym">Holocentrus calcarifer</name>
    <dbReference type="NCBI Taxonomy" id="8187"/>
    <lineage>
        <taxon>Eukaryota</taxon>
        <taxon>Metazoa</taxon>
        <taxon>Chordata</taxon>
        <taxon>Craniata</taxon>
        <taxon>Vertebrata</taxon>
        <taxon>Euteleostomi</taxon>
        <taxon>Actinopterygii</taxon>
        <taxon>Neopterygii</taxon>
        <taxon>Teleostei</taxon>
        <taxon>Neoteleostei</taxon>
        <taxon>Acanthomorphata</taxon>
        <taxon>Carangaria</taxon>
        <taxon>Carangaria incertae sedis</taxon>
        <taxon>Centropomidae</taxon>
        <taxon>Lates</taxon>
    </lineage>
</organism>
<dbReference type="GO" id="GO:0006139">
    <property type="term" value="P:nucleobase-containing compound metabolic process"/>
    <property type="evidence" value="ECO:0007669"/>
    <property type="project" value="InterPro"/>
</dbReference>
<feature type="region of interest" description="Disordered" evidence="5">
    <location>
        <begin position="718"/>
        <end position="738"/>
    </location>
</feature>
<dbReference type="CDD" id="cd01428">
    <property type="entry name" value="ADK"/>
    <property type="match status" value="1"/>
</dbReference>
<feature type="domain" description="AAA+ ATPase" evidence="6">
    <location>
        <begin position="41"/>
        <end position="322"/>
    </location>
</feature>
<keyword evidence="4" id="KW-0175">Coiled coil</keyword>
<dbReference type="SMART" id="SM00382">
    <property type="entry name" value="AAA"/>
    <property type="match status" value="4"/>
</dbReference>
<dbReference type="Gene3D" id="3.40.50.300">
    <property type="entry name" value="P-loop containing nucleotide triphosphate hydrolases"/>
    <property type="match status" value="4"/>
</dbReference>
<feature type="region of interest" description="Disordered" evidence="5">
    <location>
        <begin position="1067"/>
        <end position="1086"/>
    </location>
</feature>
<keyword evidence="3 8" id="KW-0418">Kinase</keyword>
<feature type="coiled-coil region" evidence="4">
    <location>
        <begin position="191"/>
        <end position="218"/>
    </location>
</feature>
<keyword evidence="1" id="KW-0808">Transferase</keyword>
<feature type="compositionally biased region" description="Acidic residues" evidence="5">
    <location>
        <begin position="881"/>
        <end position="896"/>
    </location>
</feature>
<evidence type="ECO:0000256" key="3">
    <source>
        <dbReference type="ARBA" id="ARBA00022777"/>
    </source>
</evidence>
<feature type="compositionally biased region" description="Acidic residues" evidence="5">
    <location>
        <begin position="1067"/>
        <end position="1083"/>
    </location>
</feature>
<dbReference type="RefSeq" id="XP_050927825.1">
    <property type="nucleotide sequence ID" value="XM_051071868.1"/>
</dbReference>
<feature type="region of interest" description="Disordered" evidence="5">
    <location>
        <begin position="877"/>
        <end position="896"/>
    </location>
</feature>
<evidence type="ECO:0000259" key="6">
    <source>
        <dbReference type="SMART" id="SM00382"/>
    </source>
</evidence>
<name>A0AAJ8B7S3_LATCA</name>
<accession>A0AAJ8B7S3</accession>
<dbReference type="Proteomes" id="UP000694890">
    <property type="component" value="Linkage group LG7_1"/>
</dbReference>
<evidence type="ECO:0000256" key="4">
    <source>
        <dbReference type="SAM" id="Coils"/>
    </source>
</evidence>
<feature type="domain" description="AAA+ ATPase" evidence="6">
    <location>
        <begin position="383"/>
        <end position="784"/>
    </location>
</feature>
<feature type="compositionally biased region" description="Acidic residues" evidence="5">
    <location>
        <begin position="723"/>
        <end position="736"/>
    </location>
</feature>
<feature type="domain" description="AAA+ ATPase" evidence="6">
    <location>
        <begin position="806"/>
        <end position="1138"/>
    </location>
</feature>
<gene>
    <name evidence="8" type="primary">ak9</name>
</gene>
<keyword evidence="2" id="KW-0547">Nucleotide-binding</keyword>
<sequence>MIKVSTSNKVDKGVPLSNAQMDCFVDNLMEDEAERENLLAKPTCFIIIGRPGVGKSTLAKKIAESWKCVLIDDTDLLNTHIKNKTKQGVELLKILSEGKSIPEDEVLQLILDRFNSPDVEHYGYVLSCLPFMSEECLKIREQIEMIKNLKLTPDFIINIKCADKDLTQRLSGLKQYPETGQLYNRDQWKREDVYINKKENKDEEAEEEEEQVILLTKMVWTPENLARNAFIRINMYKETMLRPLEDYMTDHNPLYLLELDGNNTPEELHSSVMSRLGSMAIKRVSIPILLHQTDDEELPEDIDTEELLRMKSSSRVVAPRFRWRRSRWGQTCPVALREGQVIPGKPELSVGFQDKLYILSSQEAYQKFVTNPRRYLLPPMPRPPCRVSIIGPPQAGKSTLCKLLAQHYSTLVLDMEELVQPLLAKVEQERLDKIKQETTEVAIEKIKMKMEQDGGQNSDDTNSVEVTEDHPEVKAMVLSALEEAKQLSTSLLLLYAEALENRIKEIADAEVRTGWVLDNFPKNFSQMDALQQGEILPDIIFCLKDSGGNQVLKRLYEMNKERVDQAVRKRLQDAQSEKEKQALNQNEQDSEVHSNLETVVEETDDNHEPSGTTSPVHPDMIKKEAVTLPDHWEFGYPDGPEMNDYKLQLQQFMSEWEQMQSALSVAHSVLEIDGKSPEDLLQEMVLQMEKPFKYVPWELSTVDLDEEAEDIEALAELERAEEASSDNEAAEEEENEGGTTAKRLLGDTHHFCPVALKNHNVLWPCTDETAAKYRERTFYFSSPEARDIFLQDPMQFVAKTEPLKPPALRVLLLGPRGSGKTTHGEWLAQQFGLFHIQFREQLQMLVMAKTKQRVPYADEVESSEESPEDLEALIKEARGGDEEEEMEDTSADDNDTEQEVVLTDEEMAIKAYLSDGDPLPPHILDMVIAPYWKQEPYKSTGFILEGFPHHPDEVQYMLQQHLFPDTVVIMALDVTEVQKRLLPRYLEKWRERRNHRDAQLNILRDLRKKNREENIIKRRAELMAEKGATTAKTKFRYEDEEGDEAEEEEAAGDIEDEIETMLEEEFPLEENNEDMENEESEDAATERLETEIEERFVTDENNLVTLTELLSEQNIPSISISAARRLRIVRHQLLQKIQPLLTNRESLFQQCQPISYSLAQKLLLSSYKLHSAFGCWDPIKQYKERDLIQPLQWPLNTTYPLIFHQYIYFFASKENRNTFMLNPLKYLRQPKPIPALPVKMAVLGPPKSGKTTVAEMFAQKYGLVRLSIGGVMRMVLNTQGHTDLAVQMTKYLSQGLVVPDELAIQCLEVALMSSVCSTRGYVLDGFPMTLKQTELMGSRSIIPMIVAELQLDTVEVLKRGLVDKIKPNKPHPMHDSSEILHIRNSCYKQEVEQVRKYFQQQYQNWILLDGLKSKWWIWNSIIKEVSISMTYIHSYLERTRNGQAACINRLCITPKELHYRLGEFGQYCPVCLALHHHLVDGSETAVLTHAAEYKGQYYKMCGEEHLEKFLSSPDQFVTPGCPHTLPQSHLLPRKLTEIQVKNRFPQQVEMKGFCPVTYLDGKQRYEALVRGKMEYAVEYRELIYIFETKEKQDKFLRTPETYWDQKLPSKVPPLCEPVPLTALPTLGYLEQGVAVAVIKAMTAVGCLKPKYPFLSIQRSALLYVAFYLKAFNNKSTDYTRQKYKKKLALFEENCALIPYLSSTMRGNYRPPSECPIDFEFKLNRFLALEDLPRANCVL</sequence>
<dbReference type="SUPFAM" id="SSF52540">
    <property type="entry name" value="P-loop containing nucleoside triphosphate hydrolases"/>
    <property type="match status" value="4"/>
</dbReference>
<dbReference type="CTD" id="221264"/>
<dbReference type="GO" id="GO:0005524">
    <property type="term" value="F:ATP binding"/>
    <property type="evidence" value="ECO:0007669"/>
    <property type="project" value="InterPro"/>
</dbReference>
<dbReference type="InterPro" id="IPR003593">
    <property type="entry name" value="AAA+_ATPase"/>
</dbReference>
<feature type="compositionally biased region" description="Polar residues" evidence="5">
    <location>
        <begin position="582"/>
        <end position="593"/>
    </location>
</feature>
<feature type="compositionally biased region" description="Basic and acidic residues" evidence="5">
    <location>
        <begin position="569"/>
        <end position="581"/>
    </location>
</feature>
<dbReference type="InterPro" id="IPR027417">
    <property type="entry name" value="P-loop_NTPase"/>
</dbReference>
<dbReference type="Pfam" id="PF00406">
    <property type="entry name" value="ADK"/>
    <property type="match status" value="2"/>
</dbReference>
<dbReference type="GeneID" id="108895671"/>
<feature type="region of interest" description="Disordered" evidence="5">
    <location>
        <begin position="1034"/>
        <end position="1055"/>
    </location>
</feature>
<evidence type="ECO:0000313" key="8">
    <source>
        <dbReference type="RefSeq" id="XP_050927825.1"/>
    </source>
</evidence>
<dbReference type="KEGG" id="lcf:108895671"/>
<feature type="compositionally biased region" description="Acidic residues" evidence="5">
    <location>
        <begin position="1038"/>
        <end position="1055"/>
    </location>
</feature>
<protein>
    <submittedName>
        <fullName evidence="8">LOW QUALITY PROTEIN: adenylate kinase 9</fullName>
    </submittedName>
</protein>
<evidence type="ECO:0000256" key="1">
    <source>
        <dbReference type="ARBA" id="ARBA00022679"/>
    </source>
</evidence>
<dbReference type="GO" id="GO:0019205">
    <property type="term" value="F:nucleobase-containing compound kinase activity"/>
    <property type="evidence" value="ECO:0007669"/>
    <property type="project" value="InterPro"/>
</dbReference>
<evidence type="ECO:0000256" key="2">
    <source>
        <dbReference type="ARBA" id="ARBA00022741"/>
    </source>
</evidence>
<evidence type="ECO:0000256" key="5">
    <source>
        <dbReference type="SAM" id="MobiDB-lite"/>
    </source>
</evidence>
<proteinExistence type="predicted"/>
<feature type="region of interest" description="Disordered" evidence="5">
    <location>
        <begin position="569"/>
        <end position="593"/>
    </location>
</feature>
<reference evidence="8" key="1">
    <citation type="submission" date="2025-08" db="UniProtKB">
        <authorList>
            <consortium name="RefSeq"/>
        </authorList>
    </citation>
    <scope>IDENTIFICATION</scope>
    <source>
        <tissue evidence="8">Brain</tissue>
    </source>
</reference>
<dbReference type="PANTHER" id="PTHR23359">
    <property type="entry name" value="NUCLEOTIDE KINASE"/>
    <property type="match status" value="1"/>
</dbReference>
<dbReference type="InterPro" id="IPR000850">
    <property type="entry name" value="Adenylat/UMP-CMP_kin"/>
</dbReference>